<proteinExistence type="predicted"/>
<feature type="compositionally biased region" description="Polar residues" evidence="1">
    <location>
        <begin position="462"/>
        <end position="471"/>
    </location>
</feature>
<dbReference type="KEGG" id="dan:6493286"/>
<gene>
    <name evidence="2" type="primary">Dana\GF10416</name>
    <name evidence="2" type="synonym">dana_GLEANR_10371</name>
    <name evidence="2" type="ORF">GF10416</name>
</gene>
<dbReference type="InParanoid" id="B3MAY5"/>
<accession>B3MAY5</accession>
<name>B3MAY5_DROAN</name>
<dbReference type="OMA" id="GCECEQQ"/>
<dbReference type="EMBL" id="CH902618">
    <property type="protein sequence ID" value="EDV40251.1"/>
    <property type="molecule type" value="Genomic_DNA"/>
</dbReference>
<organism evidence="2 3">
    <name type="scientific">Drosophila ananassae</name>
    <name type="common">Fruit fly</name>
    <dbReference type="NCBI Taxonomy" id="7217"/>
    <lineage>
        <taxon>Eukaryota</taxon>
        <taxon>Metazoa</taxon>
        <taxon>Ecdysozoa</taxon>
        <taxon>Arthropoda</taxon>
        <taxon>Hexapoda</taxon>
        <taxon>Insecta</taxon>
        <taxon>Pterygota</taxon>
        <taxon>Neoptera</taxon>
        <taxon>Endopterygota</taxon>
        <taxon>Diptera</taxon>
        <taxon>Brachycera</taxon>
        <taxon>Muscomorpha</taxon>
        <taxon>Ephydroidea</taxon>
        <taxon>Drosophilidae</taxon>
        <taxon>Drosophila</taxon>
        <taxon>Sophophora</taxon>
    </lineage>
</organism>
<protein>
    <submittedName>
        <fullName evidence="2">Uncharacterized protein</fullName>
    </submittedName>
</protein>
<keyword evidence="3" id="KW-1185">Reference proteome</keyword>
<feature type="compositionally biased region" description="Basic residues" evidence="1">
    <location>
        <begin position="417"/>
        <end position="432"/>
    </location>
</feature>
<sequence length="481" mass="53849">MAGRRCVICGEQPPERDHKGNEAYAYPKTEDEARIWQASMGAKGCCVESIQQQCCVCVQHIPEFVKRAKRVGRRIRNQERNKDRRREELMAMAGAGCMCPDGDTPGPDRPTVNVLLLNGASLPTYCGKGQATENLCQAPEADGDSGMKLIKRVNGKESDTEIFVQESGFVDTGGKHPDIDGTEMTVLRAPTQDDEHMEQFHKDYLEEEKKHAKGLRARRNMCMPNCTDVLLLARGRNPADECPCKCEQCSRPSELAEDGECCNPPCCPDTQPEYYTQPPCGCECEQQVRRELGRVIKTQTQRIKELENRLCRQNNMRSCLQRKLDELYCEFGKLDEDQGEGSKALLSCPGPDCASVVVASPPEPISPPTLKEAPLIPKLPRFRRSNHKLAPPPPPPPEEEDSSDDEFDGESFERVHWMSKRNTKTSKARKTRRPDWTNTLEPGTLTSMSRSTMSIRFGHNVVPSTLSLQPSDKSRSLGSRP</sequence>
<dbReference type="eggNOG" id="ENOG502TBC4">
    <property type="taxonomic scope" value="Eukaryota"/>
</dbReference>
<dbReference type="AlphaFoldDB" id="B3MAY5"/>
<dbReference type="STRING" id="7217.B3MAY5"/>
<feature type="compositionally biased region" description="Acidic residues" evidence="1">
    <location>
        <begin position="397"/>
        <end position="410"/>
    </location>
</feature>
<dbReference type="OrthoDB" id="7842524at2759"/>
<feature type="compositionally biased region" description="Polar residues" evidence="1">
    <location>
        <begin position="436"/>
        <end position="454"/>
    </location>
</feature>
<dbReference type="PhylomeDB" id="B3MAY5"/>
<evidence type="ECO:0000256" key="1">
    <source>
        <dbReference type="SAM" id="MobiDB-lite"/>
    </source>
</evidence>
<feature type="region of interest" description="Disordered" evidence="1">
    <location>
        <begin position="362"/>
        <end position="481"/>
    </location>
</feature>
<evidence type="ECO:0000313" key="3">
    <source>
        <dbReference type="Proteomes" id="UP000007801"/>
    </source>
</evidence>
<dbReference type="Proteomes" id="UP000007801">
    <property type="component" value="Unassembled WGS sequence"/>
</dbReference>
<evidence type="ECO:0000313" key="2">
    <source>
        <dbReference type="EMBL" id="EDV40251.1"/>
    </source>
</evidence>
<dbReference type="GeneID" id="6493286"/>
<reference evidence="2 3" key="1">
    <citation type="journal article" date="2007" name="Nature">
        <title>Evolution of genes and genomes on the Drosophila phylogeny.</title>
        <authorList>
            <consortium name="Drosophila 12 Genomes Consortium"/>
            <person name="Clark A.G."/>
            <person name="Eisen M.B."/>
            <person name="Smith D.R."/>
            <person name="Bergman C.M."/>
            <person name="Oliver B."/>
            <person name="Markow T.A."/>
            <person name="Kaufman T.C."/>
            <person name="Kellis M."/>
            <person name="Gelbart W."/>
            <person name="Iyer V.N."/>
            <person name="Pollard D.A."/>
            <person name="Sackton T.B."/>
            <person name="Larracuente A.M."/>
            <person name="Singh N.D."/>
            <person name="Abad J.P."/>
            <person name="Abt D.N."/>
            <person name="Adryan B."/>
            <person name="Aguade M."/>
            <person name="Akashi H."/>
            <person name="Anderson W.W."/>
            <person name="Aquadro C.F."/>
            <person name="Ardell D.H."/>
            <person name="Arguello R."/>
            <person name="Artieri C.G."/>
            <person name="Barbash D.A."/>
            <person name="Barker D."/>
            <person name="Barsanti P."/>
            <person name="Batterham P."/>
            <person name="Batzoglou S."/>
            <person name="Begun D."/>
            <person name="Bhutkar A."/>
            <person name="Blanco E."/>
            <person name="Bosak S.A."/>
            <person name="Bradley R.K."/>
            <person name="Brand A.D."/>
            <person name="Brent M.R."/>
            <person name="Brooks A.N."/>
            <person name="Brown R.H."/>
            <person name="Butlin R.K."/>
            <person name="Caggese C."/>
            <person name="Calvi B.R."/>
            <person name="Bernardo de Carvalho A."/>
            <person name="Caspi A."/>
            <person name="Castrezana S."/>
            <person name="Celniker S.E."/>
            <person name="Chang J.L."/>
            <person name="Chapple C."/>
            <person name="Chatterji S."/>
            <person name="Chinwalla A."/>
            <person name="Civetta A."/>
            <person name="Clifton S.W."/>
            <person name="Comeron J.M."/>
            <person name="Costello J.C."/>
            <person name="Coyne J.A."/>
            <person name="Daub J."/>
            <person name="David R.G."/>
            <person name="Delcher A.L."/>
            <person name="Delehaunty K."/>
            <person name="Do C.B."/>
            <person name="Ebling H."/>
            <person name="Edwards K."/>
            <person name="Eickbush T."/>
            <person name="Evans J.D."/>
            <person name="Filipski A."/>
            <person name="Findeiss S."/>
            <person name="Freyhult E."/>
            <person name="Fulton L."/>
            <person name="Fulton R."/>
            <person name="Garcia A.C."/>
            <person name="Gardiner A."/>
            <person name="Garfield D.A."/>
            <person name="Garvin B.E."/>
            <person name="Gibson G."/>
            <person name="Gilbert D."/>
            <person name="Gnerre S."/>
            <person name="Godfrey J."/>
            <person name="Good R."/>
            <person name="Gotea V."/>
            <person name="Gravely B."/>
            <person name="Greenberg A.J."/>
            <person name="Griffiths-Jones S."/>
            <person name="Gross S."/>
            <person name="Guigo R."/>
            <person name="Gustafson E.A."/>
            <person name="Haerty W."/>
            <person name="Hahn M.W."/>
            <person name="Halligan D.L."/>
            <person name="Halpern A.L."/>
            <person name="Halter G.M."/>
            <person name="Han M.V."/>
            <person name="Heger A."/>
            <person name="Hillier L."/>
            <person name="Hinrichs A.S."/>
            <person name="Holmes I."/>
            <person name="Hoskins R.A."/>
            <person name="Hubisz M.J."/>
            <person name="Hultmark D."/>
            <person name="Huntley M.A."/>
            <person name="Jaffe D.B."/>
            <person name="Jagadeeshan S."/>
            <person name="Jeck W.R."/>
            <person name="Johnson J."/>
            <person name="Jones C.D."/>
            <person name="Jordan W.C."/>
            <person name="Karpen G.H."/>
            <person name="Kataoka E."/>
            <person name="Keightley P.D."/>
            <person name="Kheradpour P."/>
            <person name="Kirkness E.F."/>
            <person name="Koerich L.B."/>
            <person name="Kristiansen K."/>
            <person name="Kudrna D."/>
            <person name="Kulathinal R.J."/>
            <person name="Kumar S."/>
            <person name="Kwok R."/>
            <person name="Lander E."/>
            <person name="Langley C.H."/>
            <person name="Lapoint R."/>
            <person name="Lazzaro B.P."/>
            <person name="Lee S.J."/>
            <person name="Levesque L."/>
            <person name="Li R."/>
            <person name="Lin C.F."/>
            <person name="Lin M.F."/>
            <person name="Lindblad-Toh K."/>
            <person name="Llopart A."/>
            <person name="Long M."/>
            <person name="Low L."/>
            <person name="Lozovsky E."/>
            <person name="Lu J."/>
            <person name="Luo M."/>
            <person name="Machado C.A."/>
            <person name="Makalowski W."/>
            <person name="Marzo M."/>
            <person name="Matsuda M."/>
            <person name="Matzkin L."/>
            <person name="McAllister B."/>
            <person name="McBride C.S."/>
            <person name="McKernan B."/>
            <person name="McKernan K."/>
            <person name="Mendez-Lago M."/>
            <person name="Minx P."/>
            <person name="Mollenhauer M.U."/>
            <person name="Montooth K."/>
            <person name="Mount S.M."/>
            <person name="Mu X."/>
            <person name="Myers E."/>
            <person name="Negre B."/>
            <person name="Newfeld S."/>
            <person name="Nielsen R."/>
            <person name="Noor M.A."/>
            <person name="O'Grady P."/>
            <person name="Pachter L."/>
            <person name="Papaceit M."/>
            <person name="Parisi M.J."/>
            <person name="Parisi M."/>
            <person name="Parts L."/>
            <person name="Pedersen J.S."/>
            <person name="Pesole G."/>
            <person name="Phillippy A.M."/>
            <person name="Ponting C.P."/>
            <person name="Pop M."/>
            <person name="Porcelli D."/>
            <person name="Powell J.R."/>
            <person name="Prohaska S."/>
            <person name="Pruitt K."/>
            <person name="Puig M."/>
            <person name="Quesneville H."/>
            <person name="Ram K.R."/>
            <person name="Rand D."/>
            <person name="Rasmussen M.D."/>
            <person name="Reed L.K."/>
            <person name="Reenan R."/>
            <person name="Reily A."/>
            <person name="Remington K.A."/>
            <person name="Rieger T.T."/>
            <person name="Ritchie M.G."/>
            <person name="Robin C."/>
            <person name="Rogers Y.H."/>
            <person name="Rohde C."/>
            <person name="Rozas J."/>
            <person name="Rubenfield M.J."/>
            <person name="Ruiz A."/>
            <person name="Russo S."/>
            <person name="Salzberg S.L."/>
            <person name="Sanchez-Gracia A."/>
            <person name="Saranga D.J."/>
            <person name="Sato H."/>
            <person name="Schaeffer S.W."/>
            <person name="Schatz M.C."/>
            <person name="Schlenke T."/>
            <person name="Schwartz R."/>
            <person name="Segarra C."/>
            <person name="Singh R.S."/>
            <person name="Sirot L."/>
            <person name="Sirota M."/>
            <person name="Sisneros N.B."/>
            <person name="Smith C.D."/>
            <person name="Smith T.F."/>
            <person name="Spieth J."/>
            <person name="Stage D.E."/>
            <person name="Stark A."/>
            <person name="Stephan W."/>
            <person name="Strausberg R.L."/>
            <person name="Strempel S."/>
            <person name="Sturgill D."/>
            <person name="Sutton G."/>
            <person name="Sutton G.G."/>
            <person name="Tao W."/>
            <person name="Teichmann S."/>
            <person name="Tobari Y.N."/>
            <person name="Tomimura Y."/>
            <person name="Tsolas J.M."/>
            <person name="Valente V.L."/>
            <person name="Venter E."/>
            <person name="Venter J.C."/>
            <person name="Vicario S."/>
            <person name="Vieira F.G."/>
            <person name="Vilella A.J."/>
            <person name="Villasante A."/>
            <person name="Walenz B."/>
            <person name="Wang J."/>
            <person name="Wasserman M."/>
            <person name="Watts T."/>
            <person name="Wilson D."/>
            <person name="Wilson R.K."/>
            <person name="Wing R.A."/>
            <person name="Wolfner M.F."/>
            <person name="Wong A."/>
            <person name="Wong G.K."/>
            <person name="Wu C.I."/>
            <person name="Wu G."/>
            <person name="Yamamoto D."/>
            <person name="Yang H.P."/>
            <person name="Yang S.P."/>
            <person name="Yorke J.A."/>
            <person name="Yoshida K."/>
            <person name="Zdobnov E."/>
            <person name="Zhang P."/>
            <person name="Zhang Y."/>
            <person name="Zimin A.V."/>
            <person name="Baldwin J."/>
            <person name="Abdouelleil A."/>
            <person name="Abdulkadir J."/>
            <person name="Abebe A."/>
            <person name="Abera B."/>
            <person name="Abreu J."/>
            <person name="Acer S.C."/>
            <person name="Aftuck L."/>
            <person name="Alexander A."/>
            <person name="An P."/>
            <person name="Anderson E."/>
            <person name="Anderson S."/>
            <person name="Arachi H."/>
            <person name="Azer M."/>
            <person name="Bachantsang P."/>
            <person name="Barry A."/>
            <person name="Bayul T."/>
            <person name="Berlin A."/>
            <person name="Bessette D."/>
            <person name="Bloom T."/>
            <person name="Blye J."/>
            <person name="Boguslavskiy L."/>
            <person name="Bonnet C."/>
            <person name="Boukhgalter B."/>
            <person name="Bourzgui I."/>
            <person name="Brown A."/>
            <person name="Cahill P."/>
            <person name="Channer S."/>
            <person name="Cheshatsang Y."/>
            <person name="Chuda L."/>
            <person name="Citroen M."/>
            <person name="Collymore A."/>
            <person name="Cooke P."/>
            <person name="Costello M."/>
            <person name="D'Aco K."/>
            <person name="Daza R."/>
            <person name="De Haan G."/>
            <person name="DeGray S."/>
            <person name="DeMaso C."/>
            <person name="Dhargay N."/>
            <person name="Dooley K."/>
            <person name="Dooley E."/>
            <person name="Doricent M."/>
            <person name="Dorje P."/>
            <person name="Dorjee K."/>
            <person name="Dupes A."/>
            <person name="Elong R."/>
            <person name="Falk J."/>
            <person name="Farina A."/>
            <person name="Faro S."/>
            <person name="Ferguson D."/>
            <person name="Fisher S."/>
            <person name="Foley C.D."/>
            <person name="Franke A."/>
            <person name="Friedrich D."/>
            <person name="Gadbois L."/>
            <person name="Gearin G."/>
            <person name="Gearin C.R."/>
            <person name="Giannoukos G."/>
            <person name="Goode T."/>
            <person name="Graham J."/>
            <person name="Grandbois E."/>
            <person name="Grewal S."/>
            <person name="Gyaltsen K."/>
            <person name="Hafez N."/>
            <person name="Hagos B."/>
            <person name="Hall J."/>
            <person name="Henson C."/>
            <person name="Hollinger A."/>
            <person name="Honan T."/>
            <person name="Huard M.D."/>
            <person name="Hughes L."/>
            <person name="Hurhula B."/>
            <person name="Husby M.E."/>
            <person name="Kamat A."/>
            <person name="Kanga B."/>
            <person name="Kashin S."/>
            <person name="Khazanovich D."/>
            <person name="Kisner P."/>
            <person name="Lance K."/>
            <person name="Lara M."/>
            <person name="Lee W."/>
            <person name="Lennon N."/>
            <person name="Letendre F."/>
            <person name="LeVine R."/>
            <person name="Lipovsky A."/>
            <person name="Liu X."/>
            <person name="Liu J."/>
            <person name="Liu S."/>
            <person name="Lokyitsang T."/>
            <person name="Lokyitsang Y."/>
            <person name="Lubonja R."/>
            <person name="Lui A."/>
            <person name="MacDonald P."/>
            <person name="Magnisalis V."/>
            <person name="Maru K."/>
            <person name="Matthews C."/>
            <person name="McCusker W."/>
            <person name="McDonough S."/>
            <person name="Mehta T."/>
            <person name="Meldrim J."/>
            <person name="Meneus L."/>
            <person name="Mihai O."/>
            <person name="Mihalev A."/>
            <person name="Mihova T."/>
            <person name="Mittelman R."/>
            <person name="Mlenga V."/>
            <person name="Montmayeur A."/>
            <person name="Mulrain L."/>
            <person name="Navidi A."/>
            <person name="Naylor J."/>
            <person name="Negash T."/>
            <person name="Nguyen T."/>
            <person name="Nguyen N."/>
            <person name="Nicol R."/>
            <person name="Norbu C."/>
            <person name="Norbu N."/>
            <person name="Novod N."/>
            <person name="O'Neill B."/>
            <person name="Osman S."/>
            <person name="Markiewicz E."/>
            <person name="Oyono O.L."/>
            <person name="Patti C."/>
            <person name="Phunkhang P."/>
            <person name="Pierre F."/>
            <person name="Priest M."/>
            <person name="Raghuraman S."/>
            <person name="Rege F."/>
            <person name="Reyes R."/>
            <person name="Rise C."/>
            <person name="Rogov P."/>
            <person name="Ross K."/>
            <person name="Ryan E."/>
            <person name="Settipalli S."/>
            <person name="Shea T."/>
            <person name="Sherpa N."/>
            <person name="Shi L."/>
            <person name="Shih D."/>
            <person name="Sparrow T."/>
            <person name="Spaulding J."/>
            <person name="Stalker J."/>
            <person name="Stange-Thomann N."/>
            <person name="Stavropoulos S."/>
            <person name="Stone C."/>
            <person name="Strader C."/>
            <person name="Tesfaye S."/>
            <person name="Thomson T."/>
            <person name="Thoulutsang Y."/>
            <person name="Thoulutsang D."/>
            <person name="Topham K."/>
            <person name="Topping I."/>
            <person name="Tsamla T."/>
            <person name="Vassiliev H."/>
            <person name="Vo A."/>
            <person name="Wangchuk T."/>
            <person name="Wangdi T."/>
            <person name="Weiand M."/>
            <person name="Wilkinson J."/>
            <person name="Wilson A."/>
            <person name="Yadav S."/>
            <person name="Young G."/>
            <person name="Yu Q."/>
            <person name="Zembek L."/>
            <person name="Zhong D."/>
            <person name="Zimmer A."/>
            <person name="Zwirko Z."/>
            <person name="Jaffe D.B."/>
            <person name="Alvarez P."/>
            <person name="Brockman W."/>
            <person name="Butler J."/>
            <person name="Chin C."/>
            <person name="Gnerre S."/>
            <person name="Grabherr M."/>
            <person name="Kleber M."/>
            <person name="Mauceli E."/>
            <person name="MacCallum I."/>
        </authorList>
    </citation>
    <scope>NUCLEOTIDE SEQUENCE [LARGE SCALE GENOMIC DNA]</scope>
    <source>
        <strain evidence="3">Tucson 14024-0371.13</strain>
    </source>
</reference>
<dbReference type="HOGENOM" id="CLU_562932_0_0_1"/>